<organism evidence="1 2">
    <name type="scientific">Paenibacillus allorhizosphaerae</name>
    <dbReference type="NCBI Taxonomy" id="2849866"/>
    <lineage>
        <taxon>Bacteria</taxon>
        <taxon>Bacillati</taxon>
        <taxon>Bacillota</taxon>
        <taxon>Bacilli</taxon>
        <taxon>Bacillales</taxon>
        <taxon>Paenibacillaceae</taxon>
        <taxon>Paenibacillus</taxon>
    </lineage>
</organism>
<protein>
    <recommendedName>
        <fullName evidence="3">Extracellular solute-binding protein</fullName>
    </recommendedName>
</protein>
<evidence type="ECO:0000313" key="1">
    <source>
        <dbReference type="EMBL" id="CAG7613994.1"/>
    </source>
</evidence>
<sequence>MVNTLKYGVTREKWFNSEFKKSYTEELGIFKGKPGRIIQGKACTAPVSTVFDNKIYAVLADAQKNMGQNGADVDKILRIADDQANHVFAEIKNAKK</sequence>
<proteinExistence type="predicted"/>
<evidence type="ECO:0008006" key="3">
    <source>
        <dbReference type="Google" id="ProtNLM"/>
    </source>
</evidence>
<accession>A0ABM8V9Q9</accession>
<dbReference type="Proteomes" id="UP000730618">
    <property type="component" value="Unassembled WGS sequence"/>
</dbReference>
<comment type="caution">
    <text evidence="1">The sequence shown here is derived from an EMBL/GenBank/DDBJ whole genome shotgun (WGS) entry which is preliminary data.</text>
</comment>
<keyword evidence="2" id="KW-1185">Reference proteome</keyword>
<reference evidence="1 2" key="1">
    <citation type="submission" date="2021-06" db="EMBL/GenBank/DDBJ databases">
        <authorList>
            <person name="Criscuolo A."/>
        </authorList>
    </citation>
    <scope>NUCLEOTIDE SEQUENCE [LARGE SCALE GENOMIC DNA]</scope>
    <source>
        <strain evidence="2">CIP 111802</strain>
    </source>
</reference>
<evidence type="ECO:0000313" key="2">
    <source>
        <dbReference type="Proteomes" id="UP000730618"/>
    </source>
</evidence>
<dbReference type="RefSeq" id="WP_218096437.1">
    <property type="nucleotide sequence ID" value="NZ_CAJVCE010000001.1"/>
</dbReference>
<gene>
    <name evidence="1" type="ORF">PAECIP111802_00034</name>
</gene>
<dbReference type="EMBL" id="CAJVCE010000001">
    <property type="protein sequence ID" value="CAG7613994.1"/>
    <property type="molecule type" value="Genomic_DNA"/>
</dbReference>
<name>A0ABM8V9Q9_9BACL</name>